<evidence type="ECO:0000313" key="2">
    <source>
        <dbReference type="EMBL" id="GIH70883.1"/>
    </source>
</evidence>
<accession>A0A8J3R9G3</accession>
<dbReference type="Proteomes" id="UP000610966">
    <property type="component" value="Unassembled WGS sequence"/>
</dbReference>
<dbReference type="AlphaFoldDB" id="A0A8J3R9G3"/>
<sequence length="412" mass="45036">MSGTIVPLRPLTLVEEGDEVLVGDPDTGTFVTMPAVGGVVISALLRGATAEEAGAEAEAFAGEPVDMPSFMATLTELGFVADRTGGERQAVRTAPIQMRRWMAGVSQRVARPFFGPAAWTVYAALALFCLAVFIVSPSLFPSPEQDAFLLDDIGLSALLLMPFVMAATALHECGHWLAARAIGVRSRFGVDRRMMLLVFETDLTQVWTVPRRQRYGPLLGGMAMDVTVLSLLLGARLLSQEGLWSPPPLVDGTFAVWVFVTLGGLLWQCMIFLRTDLYAVLVNALGCRDLWRVKTLLLRRAFGRLTPEQAQELAGAAPADLRAGRWFRWLWLAGFIGVLAWFVFFVVPVAVTVLRWAAGGLLLGPFSLRFWYSLLCTALLLGPEALAIFLAAKEYARRARVRALLGRRARLG</sequence>
<feature type="transmembrane region" description="Helical" evidence="1">
    <location>
        <begin position="215"/>
        <end position="234"/>
    </location>
</feature>
<proteinExistence type="predicted"/>
<feature type="transmembrane region" description="Helical" evidence="1">
    <location>
        <begin position="155"/>
        <end position="178"/>
    </location>
</feature>
<dbReference type="RefSeq" id="WP_204016583.1">
    <property type="nucleotide sequence ID" value="NZ_BOOG01000026.1"/>
</dbReference>
<gene>
    <name evidence="2" type="ORF">Mth01_31360</name>
</gene>
<feature type="transmembrane region" description="Helical" evidence="1">
    <location>
        <begin position="109"/>
        <end position="135"/>
    </location>
</feature>
<name>A0A8J3R9G3_9ACTN</name>
<comment type="caution">
    <text evidence="2">The sequence shown here is derived from an EMBL/GenBank/DDBJ whole genome shotgun (WGS) entry which is preliminary data.</text>
</comment>
<feature type="transmembrane region" description="Helical" evidence="1">
    <location>
        <begin position="370"/>
        <end position="392"/>
    </location>
</feature>
<keyword evidence="1" id="KW-0472">Membrane</keyword>
<evidence type="ECO:0000313" key="3">
    <source>
        <dbReference type="Proteomes" id="UP000610966"/>
    </source>
</evidence>
<protein>
    <submittedName>
        <fullName evidence="2">Uncharacterized protein</fullName>
    </submittedName>
</protein>
<feature type="transmembrane region" description="Helical" evidence="1">
    <location>
        <begin position="329"/>
        <end position="358"/>
    </location>
</feature>
<dbReference type="EMBL" id="BOOG01000026">
    <property type="protein sequence ID" value="GIH70883.1"/>
    <property type="molecule type" value="Genomic_DNA"/>
</dbReference>
<evidence type="ECO:0000256" key="1">
    <source>
        <dbReference type="SAM" id="Phobius"/>
    </source>
</evidence>
<feature type="transmembrane region" description="Helical" evidence="1">
    <location>
        <begin position="254"/>
        <end position="273"/>
    </location>
</feature>
<keyword evidence="1" id="KW-1133">Transmembrane helix</keyword>
<keyword evidence="1" id="KW-0812">Transmembrane</keyword>
<keyword evidence="3" id="KW-1185">Reference proteome</keyword>
<reference evidence="2" key="1">
    <citation type="submission" date="2021-01" db="EMBL/GenBank/DDBJ databases">
        <title>Whole genome shotgun sequence of Sphaerimonospora thailandensis NBRC 107569.</title>
        <authorList>
            <person name="Komaki H."/>
            <person name="Tamura T."/>
        </authorList>
    </citation>
    <scope>NUCLEOTIDE SEQUENCE</scope>
    <source>
        <strain evidence="2">NBRC 107569</strain>
    </source>
</reference>
<organism evidence="2 3">
    <name type="scientific">Sphaerimonospora thailandensis</name>
    <dbReference type="NCBI Taxonomy" id="795644"/>
    <lineage>
        <taxon>Bacteria</taxon>
        <taxon>Bacillati</taxon>
        <taxon>Actinomycetota</taxon>
        <taxon>Actinomycetes</taxon>
        <taxon>Streptosporangiales</taxon>
        <taxon>Streptosporangiaceae</taxon>
        <taxon>Sphaerimonospora</taxon>
    </lineage>
</organism>